<feature type="binding site" evidence="6">
    <location>
        <begin position="32"/>
        <end position="37"/>
    </location>
    <ligand>
        <name>ATP</name>
        <dbReference type="ChEBI" id="CHEBI:30616"/>
    </ligand>
</feature>
<accession>A0A7W9CVS6</accession>
<dbReference type="SUPFAM" id="SSF52402">
    <property type="entry name" value="Adenine nucleotide alpha hydrolases-like"/>
    <property type="match status" value="1"/>
</dbReference>
<name>A0A7W9CVS6_9HYPH</name>
<dbReference type="InterPro" id="IPR012795">
    <property type="entry name" value="tRNA_Ile_lys_synt_N"/>
</dbReference>
<evidence type="ECO:0000313" key="8">
    <source>
        <dbReference type="EMBL" id="MBB5752599.1"/>
    </source>
</evidence>
<dbReference type="GO" id="GO:0005524">
    <property type="term" value="F:ATP binding"/>
    <property type="evidence" value="ECO:0007669"/>
    <property type="project" value="UniProtKB-UniRule"/>
</dbReference>
<proteinExistence type="inferred from homology"/>
<dbReference type="NCBIfam" id="TIGR02432">
    <property type="entry name" value="lysidine_TilS_N"/>
    <property type="match status" value="1"/>
</dbReference>
<evidence type="ECO:0000256" key="4">
    <source>
        <dbReference type="ARBA" id="ARBA00022840"/>
    </source>
</evidence>
<keyword evidence="3 6" id="KW-0547">Nucleotide-binding</keyword>
<dbReference type="Proteomes" id="UP000523821">
    <property type="component" value="Unassembled WGS sequence"/>
</dbReference>
<dbReference type="EC" id="6.3.4.19" evidence="6"/>
<reference evidence="8 9" key="1">
    <citation type="submission" date="2020-08" db="EMBL/GenBank/DDBJ databases">
        <title>Genomic Encyclopedia of Type Strains, Phase IV (KMG-IV): sequencing the most valuable type-strain genomes for metagenomic binning, comparative biology and taxonomic classification.</title>
        <authorList>
            <person name="Goeker M."/>
        </authorList>
    </citation>
    <scope>NUCLEOTIDE SEQUENCE [LARGE SCALE GENOMIC DNA]</scope>
    <source>
        <strain evidence="8 9">DSM 16268</strain>
    </source>
</reference>
<dbReference type="InterPro" id="IPR011063">
    <property type="entry name" value="TilS/TtcA_N"/>
</dbReference>
<keyword evidence="9" id="KW-1185">Reference proteome</keyword>
<dbReference type="AlphaFoldDB" id="A0A7W9CVS6"/>
<keyword evidence="2 6" id="KW-0819">tRNA processing</keyword>
<dbReference type="InterPro" id="IPR014729">
    <property type="entry name" value="Rossmann-like_a/b/a_fold"/>
</dbReference>
<evidence type="ECO:0000256" key="3">
    <source>
        <dbReference type="ARBA" id="ARBA00022741"/>
    </source>
</evidence>
<dbReference type="PANTHER" id="PTHR43033">
    <property type="entry name" value="TRNA(ILE)-LYSIDINE SYNTHASE-RELATED"/>
    <property type="match status" value="1"/>
</dbReference>
<feature type="domain" description="tRNA(Ile)-lysidine/2-thiocytidine synthase N-terminal" evidence="7">
    <location>
        <begin position="27"/>
        <end position="210"/>
    </location>
</feature>
<gene>
    <name evidence="6" type="primary">tilS</name>
    <name evidence="8" type="ORF">GGQ63_001653</name>
</gene>
<comment type="subcellular location">
    <subcellularLocation>
        <location evidence="6">Cytoplasm</location>
    </subcellularLocation>
</comment>
<dbReference type="RefSeq" id="WP_183854547.1">
    <property type="nucleotide sequence ID" value="NZ_JACHOO010000003.1"/>
</dbReference>
<comment type="catalytic activity">
    <reaction evidence="5 6">
        <text>cytidine(34) in tRNA(Ile2) + L-lysine + ATP = lysidine(34) in tRNA(Ile2) + AMP + diphosphate + H(+)</text>
        <dbReference type="Rhea" id="RHEA:43744"/>
        <dbReference type="Rhea" id="RHEA-COMP:10625"/>
        <dbReference type="Rhea" id="RHEA-COMP:10670"/>
        <dbReference type="ChEBI" id="CHEBI:15378"/>
        <dbReference type="ChEBI" id="CHEBI:30616"/>
        <dbReference type="ChEBI" id="CHEBI:32551"/>
        <dbReference type="ChEBI" id="CHEBI:33019"/>
        <dbReference type="ChEBI" id="CHEBI:82748"/>
        <dbReference type="ChEBI" id="CHEBI:83665"/>
        <dbReference type="ChEBI" id="CHEBI:456215"/>
        <dbReference type="EC" id="6.3.4.19"/>
    </reaction>
</comment>
<sequence>MRAADHRPIDDATLAALFAPLAGHRRLALAVSGGPDSLALLVLVDRWARSGAAPADLLVLTVDHALRAGSAAEAAAVAAFAARLGRACRVLVRRGPAPTADIEAAARAARYRLLADAARADGAEALVTAHHRDDQAETFLLRLARGSGVYGLAAMRPESLHNGLPLLRPLLDLPRARLRTALDGVTLPPGLPVEDPHNTDPRFARARLRALMPRLAAEGFDAARLAATAQALGRAADALEAVADRLIAGHVAVDFAAAVALDAAAWAEAPDEIGLRVLARILRAAGGGAVVPRLDRLERLDAAMRAALAGAPLSRTLAGLHVEHGNGVFRFSREAGRAGLSTQPVAGRCELVWDGRFAMAIDVPEGLAGPTLGPLGPDGRRALAGLLPAAPRRAIETLPTLRLRERILAVGGLGVLAGGETAAFAFEARPIVAARLAERPPETGV</sequence>
<dbReference type="Gene3D" id="3.40.50.620">
    <property type="entry name" value="HUPs"/>
    <property type="match status" value="1"/>
</dbReference>
<dbReference type="CDD" id="cd01992">
    <property type="entry name" value="TilS_N"/>
    <property type="match status" value="1"/>
</dbReference>
<dbReference type="EMBL" id="JACHOO010000003">
    <property type="protein sequence ID" value="MBB5752599.1"/>
    <property type="molecule type" value="Genomic_DNA"/>
</dbReference>
<keyword evidence="1 6" id="KW-0436">Ligase</keyword>
<dbReference type="PANTHER" id="PTHR43033:SF1">
    <property type="entry name" value="TRNA(ILE)-LYSIDINE SYNTHASE-RELATED"/>
    <property type="match status" value="1"/>
</dbReference>
<organism evidence="8 9">
    <name type="scientific">Prosthecomicrobium pneumaticum</name>
    <dbReference type="NCBI Taxonomy" id="81895"/>
    <lineage>
        <taxon>Bacteria</taxon>
        <taxon>Pseudomonadati</taxon>
        <taxon>Pseudomonadota</taxon>
        <taxon>Alphaproteobacteria</taxon>
        <taxon>Hyphomicrobiales</taxon>
        <taxon>Kaistiaceae</taxon>
        <taxon>Prosthecomicrobium</taxon>
    </lineage>
</organism>
<dbReference type="GO" id="GO:0006400">
    <property type="term" value="P:tRNA modification"/>
    <property type="evidence" value="ECO:0007669"/>
    <property type="project" value="UniProtKB-UniRule"/>
</dbReference>
<comment type="function">
    <text evidence="6">Ligates lysine onto the cytidine present at position 34 of the AUA codon-specific tRNA(Ile) that contains the anticodon CAU, in an ATP-dependent manner. Cytidine is converted to lysidine, thus changing the amino acid specificity of the tRNA from methionine to isoleucine.</text>
</comment>
<evidence type="ECO:0000256" key="5">
    <source>
        <dbReference type="ARBA" id="ARBA00048539"/>
    </source>
</evidence>
<evidence type="ECO:0000256" key="6">
    <source>
        <dbReference type="HAMAP-Rule" id="MF_01161"/>
    </source>
</evidence>
<dbReference type="GO" id="GO:0032267">
    <property type="term" value="F:tRNA(Ile)-lysidine synthase activity"/>
    <property type="evidence" value="ECO:0007669"/>
    <property type="project" value="UniProtKB-EC"/>
</dbReference>
<dbReference type="Pfam" id="PF01171">
    <property type="entry name" value="ATP_bind_3"/>
    <property type="match status" value="1"/>
</dbReference>
<dbReference type="InterPro" id="IPR012094">
    <property type="entry name" value="tRNA_Ile_lys_synt"/>
</dbReference>
<keyword evidence="4 6" id="KW-0067">ATP-binding</keyword>
<keyword evidence="6" id="KW-0963">Cytoplasm</keyword>
<evidence type="ECO:0000259" key="7">
    <source>
        <dbReference type="Pfam" id="PF01171"/>
    </source>
</evidence>
<evidence type="ECO:0000256" key="2">
    <source>
        <dbReference type="ARBA" id="ARBA00022694"/>
    </source>
</evidence>
<comment type="domain">
    <text evidence="6">The N-terminal region contains the highly conserved SGGXDS motif, predicted to be a P-loop motif involved in ATP binding.</text>
</comment>
<protein>
    <recommendedName>
        <fullName evidence="6">tRNA(Ile)-lysidine synthase</fullName>
        <ecNumber evidence="6">6.3.4.19</ecNumber>
    </recommendedName>
    <alternativeName>
        <fullName evidence="6">tRNA(Ile)-2-lysyl-cytidine synthase</fullName>
    </alternativeName>
    <alternativeName>
        <fullName evidence="6">tRNA(Ile)-lysidine synthetase</fullName>
    </alternativeName>
</protein>
<dbReference type="HAMAP" id="MF_01161">
    <property type="entry name" value="tRNA_Ile_lys_synt"/>
    <property type="match status" value="1"/>
</dbReference>
<comment type="caution">
    <text evidence="8">The sequence shown here is derived from an EMBL/GenBank/DDBJ whole genome shotgun (WGS) entry which is preliminary data.</text>
</comment>
<evidence type="ECO:0000256" key="1">
    <source>
        <dbReference type="ARBA" id="ARBA00022598"/>
    </source>
</evidence>
<evidence type="ECO:0000313" key="9">
    <source>
        <dbReference type="Proteomes" id="UP000523821"/>
    </source>
</evidence>
<dbReference type="GO" id="GO:0005737">
    <property type="term" value="C:cytoplasm"/>
    <property type="evidence" value="ECO:0007669"/>
    <property type="project" value="UniProtKB-SubCell"/>
</dbReference>
<comment type="similarity">
    <text evidence="6">Belongs to the tRNA(Ile)-lysidine synthase family.</text>
</comment>